<dbReference type="GeneID" id="77008917"/>
<dbReference type="Proteomes" id="UP000029278">
    <property type="component" value="Unassembled WGS sequence"/>
</dbReference>
<dbReference type="Pfam" id="PF01370">
    <property type="entry name" value="Epimerase"/>
    <property type="match status" value="1"/>
</dbReference>
<dbReference type="InterPro" id="IPR013549">
    <property type="entry name" value="DUF1731"/>
</dbReference>
<dbReference type="Proteomes" id="UP000442469">
    <property type="component" value="Unassembled WGS sequence"/>
</dbReference>
<dbReference type="OrthoDB" id="9801773at2"/>
<gene>
    <name evidence="4" type="ORF">DJ90_4411</name>
    <name evidence="5" type="ORF">GNQ08_18620</name>
</gene>
<reference evidence="5 7" key="2">
    <citation type="submission" date="2019-11" db="EMBL/GenBank/DDBJ databases">
        <title>Draft genome sequences of five Paenibacillus species of dairy origin.</title>
        <authorList>
            <person name="Olajide A.M."/>
            <person name="Chen S."/>
            <person name="Lapointe G."/>
        </authorList>
    </citation>
    <scope>NUCLEOTIDE SEQUENCE [LARGE SCALE GENOMIC DNA]</scope>
    <source>
        <strain evidence="5 7">3CT49</strain>
    </source>
</reference>
<feature type="domain" description="NAD-dependent epimerase/dehydratase" evidence="2">
    <location>
        <begin position="3"/>
        <end position="230"/>
    </location>
</feature>
<dbReference type="InterPro" id="IPR001509">
    <property type="entry name" value="Epimerase_deHydtase"/>
</dbReference>
<dbReference type="PANTHER" id="PTHR11092">
    <property type="entry name" value="SUGAR NUCLEOTIDE EPIMERASE RELATED"/>
    <property type="match status" value="1"/>
</dbReference>
<dbReference type="EMBL" id="JMQA01000039">
    <property type="protein sequence ID" value="KFN00932.1"/>
    <property type="molecule type" value="Genomic_DNA"/>
</dbReference>
<evidence type="ECO:0000313" key="4">
    <source>
        <dbReference type="EMBL" id="KFN00932.1"/>
    </source>
</evidence>
<dbReference type="InterPro" id="IPR036291">
    <property type="entry name" value="NAD(P)-bd_dom_sf"/>
</dbReference>
<comment type="similarity">
    <text evidence="1">Belongs to the NAD(P)-dependent epimerase/dehydratase family. SDR39U1 subfamily.</text>
</comment>
<evidence type="ECO:0000259" key="2">
    <source>
        <dbReference type="Pfam" id="PF01370"/>
    </source>
</evidence>
<dbReference type="PANTHER" id="PTHR11092:SF0">
    <property type="entry name" value="EPIMERASE FAMILY PROTEIN SDR39U1"/>
    <property type="match status" value="1"/>
</dbReference>
<sequence>MKIAVFGGTGFIGRALTAYWLERGHQVLIVSREKGGGNPMQSKPDDQAALHPSLPSYVTWSELEKDVSPLEGTDAFVNLAGTTLNTRWSERNKRRILESRLTATRMIARFARALPHPPEVILQASAVGIYGTSLTKEFDEFSPLAPERADFLSEVTTAWEAAADKGFSGQRLVKLRIGVVLGNDGGAYPLMRLPCLLGAGGPIGSGRQWVPWIHLKDIVSLFDYVLTHPDIRGPVNAVSPNPVTNEQFGRILCRVYRRPFWLPLPSAMLKTLLGERSMLLLEGQKALPAAALRAGFTFAYPELEQAAAHLHDEK</sequence>
<evidence type="ECO:0000256" key="1">
    <source>
        <dbReference type="ARBA" id="ARBA00009353"/>
    </source>
</evidence>
<organism evidence="4 6">
    <name type="scientific">Paenibacillus macerans</name>
    <name type="common">Bacillus macerans</name>
    <dbReference type="NCBI Taxonomy" id="44252"/>
    <lineage>
        <taxon>Bacteria</taxon>
        <taxon>Bacillati</taxon>
        <taxon>Bacillota</taxon>
        <taxon>Bacilli</taxon>
        <taxon>Bacillales</taxon>
        <taxon>Paenibacillaceae</taxon>
        <taxon>Paenibacillus</taxon>
    </lineage>
</organism>
<name>A0A090YRP3_PAEMA</name>
<proteinExistence type="inferred from homology"/>
<feature type="domain" description="DUF1731" evidence="3">
    <location>
        <begin position="265"/>
        <end position="310"/>
    </location>
</feature>
<evidence type="ECO:0000313" key="7">
    <source>
        <dbReference type="Proteomes" id="UP000442469"/>
    </source>
</evidence>
<dbReference type="SUPFAM" id="SSF51735">
    <property type="entry name" value="NAD(P)-binding Rossmann-fold domains"/>
    <property type="match status" value="1"/>
</dbReference>
<evidence type="ECO:0000313" key="6">
    <source>
        <dbReference type="Proteomes" id="UP000029278"/>
    </source>
</evidence>
<dbReference type="RefSeq" id="WP_036625136.1">
    <property type="nucleotide sequence ID" value="NZ_BGML01000002.1"/>
</dbReference>
<dbReference type="Pfam" id="PF08338">
    <property type="entry name" value="DUF1731"/>
    <property type="match status" value="1"/>
</dbReference>
<comment type="caution">
    <text evidence="4">The sequence shown here is derived from an EMBL/GenBank/DDBJ whole genome shotgun (WGS) entry which is preliminary data.</text>
</comment>
<accession>A0A090YRP3</accession>
<dbReference type="EMBL" id="WNZZ01000015">
    <property type="protein sequence ID" value="MUG24395.1"/>
    <property type="molecule type" value="Genomic_DNA"/>
</dbReference>
<evidence type="ECO:0000259" key="3">
    <source>
        <dbReference type="Pfam" id="PF08338"/>
    </source>
</evidence>
<evidence type="ECO:0000313" key="5">
    <source>
        <dbReference type="EMBL" id="MUG24395.1"/>
    </source>
</evidence>
<dbReference type="CDD" id="cd05242">
    <property type="entry name" value="SDR_a8"/>
    <property type="match status" value="1"/>
</dbReference>
<dbReference type="HOGENOM" id="CLU_047373_0_3_9"/>
<dbReference type="STRING" id="44252.DJ90_4411"/>
<dbReference type="PATRIC" id="fig|44252.3.peg.4657"/>
<dbReference type="InterPro" id="IPR010099">
    <property type="entry name" value="SDR39U1"/>
</dbReference>
<keyword evidence="6" id="KW-1185">Reference proteome</keyword>
<protein>
    <submittedName>
        <fullName evidence="4">NAD dependent epimerase/dehydratase family protein</fullName>
    </submittedName>
    <submittedName>
        <fullName evidence="5">TIGR01777 family protein</fullName>
    </submittedName>
</protein>
<reference evidence="4 6" key="1">
    <citation type="submission" date="2014-04" db="EMBL/GenBank/DDBJ databases">
        <authorList>
            <person name="Bishop-Lilly K.A."/>
            <person name="Broomall S.M."/>
            <person name="Chain P.S."/>
            <person name="Chertkov O."/>
            <person name="Coyne S.R."/>
            <person name="Daligault H.E."/>
            <person name="Davenport K.W."/>
            <person name="Erkkila T."/>
            <person name="Frey K.G."/>
            <person name="Gibbons H.S."/>
            <person name="Gu W."/>
            <person name="Jaissle J."/>
            <person name="Johnson S.L."/>
            <person name="Koroleva G.I."/>
            <person name="Ladner J.T."/>
            <person name="Lo C.-C."/>
            <person name="Minogue T.D."/>
            <person name="Munk C."/>
            <person name="Palacios G.F."/>
            <person name="Redden C.L."/>
            <person name="Rosenzweig C.N."/>
            <person name="Scholz M.B."/>
            <person name="Teshima H."/>
            <person name="Xu Y."/>
        </authorList>
    </citation>
    <scope>NUCLEOTIDE SEQUENCE [LARGE SCALE GENOMIC DNA]</scope>
    <source>
        <strain evidence="4 6">8244</strain>
    </source>
</reference>
<dbReference type="NCBIfam" id="TIGR01777">
    <property type="entry name" value="yfcH"/>
    <property type="match status" value="1"/>
</dbReference>
<dbReference type="Gene3D" id="3.40.50.720">
    <property type="entry name" value="NAD(P)-binding Rossmann-like Domain"/>
    <property type="match status" value="1"/>
</dbReference>
<dbReference type="AlphaFoldDB" id="A0A090YRP3"/>